<gene>
    <name evidence="11" type="ORF">BASA50_003440</name>
</gene>
<keyword evidence="6 10" id="KW-1133">Transmembrane helix</keyword>
<comment type="similarity">
    <text evidence="2">Belongs to the GOSR1 family.</text>
</comment>
<comment type="subcellular location">
    <subcellularLocation>
        <location evidence="1">Golgi apparatus membrane</location>
        <topology evidence="1">Single-pass type IV membrane protein</topology>
    </subcellularLocation>
</comment>
<dbReference type="Pfam" id="PF12352">
    <property type="entry name" value="V-SNARE_C"/>
    <property type="match status" value="1"/>
</dbReference>
<evidence type="ECO:0000313" key="11">
    <source>
        <dbReference type="EMBL" id="KAH6598933.1"/>
    </source>
</evidence>
<feature type="compositionally biased region" description="Polar residues" evidence="9">
    <location>
        <begin position="79"/>
        <end position="89"/>
    </location>
</feature>
<evidence type="ECO:0000256" key="2">
    <source>
        <dbReference type="ARBA" id="ARBA00008473"/>
    </source>
</evidence>
<feature type="transmembrane region" description="Helical" evidence="10">
    <location>
        <begin position="250"/>
        <end position="268"/>
    </location>
</feature>
<keyword evidence="5" id="KW-0653">Protein transport</keyword>
<proteinExistence type="inferred from homology"/>
<keyword evidence="12" id="KW-1185">Reference proteome</keyword>
<comment type="caution">
    <text evidence="11">The sequence shown here is derived from an EMBL/GenBank/DDBJ whole genome shotgun (WGS) entry which is preliminary data.</text>
</comment>
<dbReference type="EMBL" id="JAFCIX010000093">
    <property type="protein sequence ID" value="KAH6598933.1"/>
    <property type="molecule type" value="Genomic_DNA"/>
</dbReference>
<feature type="compositionally biased region" description="Polar residues" evidence="9">
    <location>
        <begin position="56"/>
        <end position="73"/>
    </location>
</feature>
<feature type="compositionally biased region" description="Polar residues" evidence="9">
    <location>
        <begin position="15"/>
        <end position="24"/>
    </location>
</feature>
<evidence type="ECO:0000256" key="5">
    <source>
        <dbReference type="ARBA" id="ARBA00022927"/>
    </source>
</evidence>
<feature type="region of interest" description="Disordered" evidence="9">
    <location>
        <begin position="1"/>
        <end position="31"/>
    </location>
</feature>
<evidence type="ECO:0000256" key="3">
    <source>
        <dbReference type="ARBA" id="ARBA00022448"/>
    </source>
</evidence>
<evidence type="ECO:0000256" key="4">
    <source>
        <dbReference type="ARBA" id="ARBA00022692"/>
    </source>
</evidence>
<evidence type="ECO:0000256" key="6">
    <source>
        <dbReference type="ARBA" id="ARBA00022989"/>
    </source>
</evidence>
<dbReference type="InterPro" id="IPR023601">
    <property type="entry name" value="Golgi_SNAP_su1"/>
</dbReference>
<sequence length="269" mass="29887">MAGTSTINIPGINGHPQQGNNSGLATPEASWESLRKHARQLECEIDSRLVNFSKTASNQDASSSAAVMSTSDTIGGHSQARSDTLSTSQSIEQDLENLLGQLSRTIESMGLYLEGPGSTHPSRASMTHLLQRHKSNQFEYTKEFKKIKTNILSKREHAELLNSIRSDINSFRSGSGNSRDYFLTERERLENTNSMADEIFQNAMDSRDDLDRQRSSIFGSRGRLSGVLSRIPQLKGVLNRINSRKFRDTWVMGMVIGVGMCVLIWYALG</sequence>
<evidence type="ECO:0008006" key="13">
    <source>
        <dbReference type="Google" id="ProtNLM"/>
    </source>
</evidence>
<dbReference type="Proteomes" id="UP001648503">
    <property type="component" value="Unassembled WGS sequence"/>
</dbReference>
<keyword evidence="3" id="KW-0813">Transport</keyword>
<evidence type="ECO:0000256" key="1">
    <source>
        <dbReference type="ARBA" id="ARBA00004409"/>
    </source>
</evidence>
<evidence type="ECO:0000256" key="8">
    <source>
        <dbReference type="ARBA" id="ARBA00023136"/>
    </source>
</evidence>
<evidence type="ECO:0000256" key="9">
    <source>
        <dbReference type="SAM" id="MobiDB-lite"/>
    </source>
</evidence>
<dbReference type="PIRSF" id="PIRSF027109">
    <property type="entry name" value="Golgi_SNARE"/>
    <property type="match status" value="1"/>
</dbReference>
<keyword evidence="7" id="KW-0333">Golgi apparatus</keyword>
<reference evidence="11 12" key="1">
    <citation type="submission" date="2021-02" db="EMBL/GenBank/DDBJ databases">
        <title>Variation within the Batrachochytrium salamandrivorans European outbreak.</title>
        <authorList>
            <person name="Kelly M."/>
            <person name="Pasmans F."/>
            <person name="Shea T.P."/>
            <person name="Munoz J.F."/>
            <person name="Carranza S."/>
            <person name="Cuomo C.A."/>
            <person name="Martel A."/>
        </authorList>
    </citation>
    <scope>NUCLEOTIDE SEQUENCE [LARGE SCALE GENOMIC DNA]</scope>
    <source>
        <strain evidence="11 12">AMFP18/2</strain>
    </source>
</reference>
<accession>A0ABQ8FLK6</accession>
<organism evidence="11 12">
    <name type="scientific">Batrachochytrium salamandrivorans</name>
    <dbReference type="NCBI Taxonomy" id="1357716"/>
    <lineage>
        <taxon>Eukaryota</taxon>
        <taxon>Fungi</taxon>
        <taxon>Fungi incertae sedis</taxon>
        <taxon>Chytridiomycota</taxon>
        <taxon>Chytridiomycota incertae sedis</taxon>
        <taxon>Chytridiomycetes</taxon>
        <taxon>Rhizophydiales</taxon>
        <taxon>Rhizophydiales incertae sedis</taxon>
        <taxon>Batrachochytrium</taxon>
    </lineage>
</organism>
<dbReference type="PANTHER" id="PTHR21094:SF2">
    <property type="entry name" value="GOLGI SNAP RECEPTOR COMPLEX MEMBER 1"/>
    <property type="match status" value="1"/>
</dbReference>
<keyword evidence="4 10" id="KW-0812">Transmembrane</keyword>
<evidence type="ECO:0000256" key="7">
    <source>
        <dbReference type="ARBA" id="ARBA00023034"/>
    </source>
</evidence>
<dbReference type="PANTHER" id="PTHR21094">
    <property type="entry name" value="GOS-28 SNARE- RELATED"/>
    <property type="match status" value="1"/>
</dbReference>
<evidence type="ECO:0000256" key="10">
    <source>
        <dbReference type="SAM" id="Phobius"/>
    </source>
</evidence>
<name>A0ABQ8FLK6_9FUNG</name>
<keyword evidence="8 10" id="KW-0472">Membrane</keyword>
<protein>
    <recommendedName>
        <fullName evidence="13">Golgi SNAP receptor complex member 1</fullName>
    </recommendedName>
</protein>
<feature type="region of interest" description="Disordered" evidence="9">
    <location>
        <begin position="56"/>
        <end position="89"/>
    </location>
</feature>
<evidence type="ECO:0000313" key="12">
    <source>
        <dbReference type="Proteomes" id="UP001648503"/>
    </source>
</evidence>